<dbReference type="AlphaFoldDB" id="A0A8D2AL09"/>
<keyword evidence="3" id="KW-1185">Reference proteome</keyword>
<dbReference type="GeneTree" id="ENSGT01150000287870"/>
<protein>
    <submittedName>
        <fullName evidence="2">Uncharacterized protein</fullName>
    </submittedName>
</protein>
<organism evidence="2 3">
    <name type="scientific">Sciurus vulgaris</name>
    <name type="common">Eurasian red squirrel</name>
    <dbReference type="NCBI Taxonomy" id="55149"/>
    <lineage>
        <taxon>Eukaryota</taxon>
        <taxon>Metazoa</taxon>
        <taxon>Chordata</taxon>
        <taxon>Craniata</taxon>
        <taxon>Vertebrata</taxon>
        <taxon>Euteleostomi</taxon>
        <taxon>Mammalia</taxon>
        <taxon>Eutheria</taxon>
        <taxon>Euarchontoglires</taxon>
        <taxon>Glires</taxon>
        <taxon>Rodentia</taxon>
        <taxon>Sciuromorpha</taxon>
        <taxon>Sciuridae</taxon>
        <taxon>Sciurinae</taxon>
        <taxon>Sciurini</taxon>
        <taxon>Sciurus</taxon>
    </lineage>
</organism>
<keyword evidence="1" id="KW-1133">Transmembrane helix</keyword>
<reference evidence="2" key="1">
    <citation type="submission" date="2025-08" db="UniProtKB">
        <authorList>
            <consortium name="Ensembl"/>
        </authorList>
    </citation>
    <scope>IDENTIFICATION</scope>
</reference>
<dbReference type="Proteomes" id="UP000694564">
    <property type="component" value="Chromosome 2"/>
</dbReference>
<reference evidence="2" key="2">
    <citation type="submission" date="2025-09" db="UniProtKB">
        <authorList>
            <consortium name="Ensembl"/>
        </authorList>
    </citation>
    <scope>IDENTIFICATION</scope>
</reference>
<keyword evidence="1" id="KW-0472">Membrane</keyword>
<evidence type="ECO:0000313" key="3">
    <source>
        <dbReference type="Proteomes" id="UP000694564"/>
    </source>
</evidence>
<name>A0A8D2AL09_SCIVU</name>
<keyword evidence="1" id="KW-0812">Transmembrane</keyword>
<evidence type="ECO:0000313" key="2">
    <source>
        <dbReference type="Ensembl" id="ENSSVLP00005003435.1"/>
    </source>
</evidence>
<feature type="transmembrane region" description="Helical" evidence="1">
    <location>
        <begin position="12"/>
        <end position="34"/>
    </location>
</feature>
<sequence>IPHFLYSSIDGHLGWFHCLAIVNCAAVNMGVHYADFKSFGYRPRSGIAGSNGGSIPSFLRNLQTAFQSGSFASPPAMYECTFFPTSSPTPIVACILDNRHSNWGEMES</sequence>
<proteinExistence type="predicted"/>
<dbReference type="Ensembl" id="ENSSVLT00005003769.1">
    <property type="protein sequence ID" value="ENSSVLP00005003435.1"/>
    <property type="gene ID" value="ENSSVLG00005002748.1"/>
</dbReference>
<evidence type="ECO:0000256" key="1">
    <source>
        <dbReference type="SAM" id="Phobius"/>
    </source>
</evidence>
<accession>A0A8D2AL09</accession>